<dbReference type="KEGG" id="cbw:RR42_s3066"/>
<dbReference type="EMBL" id="CP010537">
    <property type="protein sequence ID" value="AJG24647.1"/>
    <property type="molecule type" value="Genomic_DNA"/>
</dbReference>
<keyword evidence="2" id="KW-0732">Signal</keyword>
<evidence type="ECO:0000313" key="3">
    <source>
        <dbReference type="EMBL" id="AJG24647.1"/>
    </source>
</evidence>
<evidence type="ECO:0000256" key="1">
    <source>
        <dbReference type="SAM" id="MobiDB-lite"/>
    </source>
</evidence>
<protein>
    <submittedName>
        <fullName evidence="3">Uncharacterized protein</fullName>
    </submittedName>
</protein>
<gene>
    <name evidence="3" type="ORF">RR42_s3066</name>
</gene>
<sequence length="104" mass="10876">MLAGASLAVVWASVYAQASSPRPDPLDPNAPTTTLKVPRTFDEYVPYKEPKVAPWKDTNAAVSPASGARAGGMGTMKMPKPAPAGAERVHPMPAGPADHSDHKM</sequence>
<organism evidence="3 4">
    <name type="scientific">Cupriavidus basilensis</name>
    <dbReference type="NCBI Taxonomy" id="68895"/>
    <lineage>
        <taxon>Bacteria</taxon>
        <taxon>Pseudomonadati</taxon>
        <taxon>Pseudomonadota</taxon>
        <taxon>Betaproteobacteria</taxon>
        <taxon>Burkholderiales</taxon>
        <taxon>Burkholderiaceae</taxon>
        <taxon>Cupriavidus</taxon>
    </lineage>
</organism>
<proteinExistence type="predicted"/>
<evidence type="ECO:0000313" key="4">
    <source>
        <dbReference type="Proteomes" id="UP000031843"/>
    </source>
</evidence>
<accession>A0A0C4YFT4</accession>
<reference evidence="3 4" key="1">
    <citation type="journal article" date="2015" name="Genome Announc.">
        <title>Complete Genome Sequence of Cupriavidus basilensis 4G11, Isolated from the Oak Ridge Field Research Center Site.</title>
        <authorList>
            <person name="Ray J."/>
            <person name="Waters R.J."/>
            <person name="Skerker J.M."/>
            <person name="Kuehl J.V."/>
            <person name="Price M.N."/>
            <person name="Huang J."/>
            <person name="Chakraborty R."/>
            <person name="Arkin A.P."/>
            <person name="Deutschbauer A."/>
        </authorList>
    </citation>
    <scope>NUCLEOTIDE SEQUENCE [LARGE SCALE GENOMIC DNA]</scope>
    <source>
        <strain evidence="3">4G11</strain>
    </source>
</reference>
<feature type="signal peptide" evidence="2">
    <location>
        <begin position="1"/>
        <end position="18"/>
    </location>
</feature>
<dbReference type="AlphaFoldDB" id="A0A0C4YFT4"/>
<feature type="chain" id="PRO_5002173843" evidence="2">
    <location>
        <begin position="19"/>
        <end position="104"/>
    </location>
</feature>
<feature type="region of interest" description="Disordered" evidence="1">
    <location>
        <begin position="60"/>
        <end position="104"/>
    </location>
</feature>
<name>A0A0C4YFT4_9BURK</name>
<dbReference type="Proteomes" id="UP000031843">
    <property type="component" value="Chromosome secondary"/>
</dbReference>
<evidence type="ECO:0000256" key="2">
    <source>
        <dbReference type="SAM" id="SignalP"/>
    </source>
</evidence>
<keyword evidence="4" id="KW-1185">Reference proteome</keyword>
<dbReference type="STRING" id="68895.RR42_s3066"/>